<evidence type="ECO:0000313" key="2">
    <source>
        <dbReference type="EMBL" id="KAJ8928018.1"/>
    </source>
</evidence>
<evidence type="ECO:0000313" key="3">
    <source>
        <dbReference type="Proteomes" id="UP001162156"/>
    </source>
</evidence>
<feature type="region of interest" description="Disordered" evidence="1">
    <location>
        <begin position="35"/>
        <end position="63"/>
    </location>
</feature>
<organism evidence="2 3">
    <name type="scientific">Rhamnusium bicolor</name>
    <dbReference type="NCBI Taxonomy" id="1586634"/>
    <lineage>
        <taxon>Eukaryota</taxon>
        <taxon>Metazoa</taxon>
        <taxon>Ecdysozoa</taxon>
        <taxon>Arthropoda</taxon>
        <taxon>Hexapoda</taxon>
        <taxon>Insecta</taxon>
        <taxon>Pterygota</taxon>
        <taxon>Neoptera</taxon>
        <taxon>Endopterygota</taxon>
        <taxon>Coleoptera</taxon>
        <taxon>Polyphaga</taxon>
        <taxon>Cucujiformia</taxon>
        <taxon>Chrysomeloidea</taxon>
        <taxon>Cerambycidae</taxon>
        <taxon>Lepturinae</taxon>
        <taxon>Rhagiini</taxon>
        <taxon>Rhamnusium</taxon>
    </lineage>
</organism>
<feature type="non-terminal residue" evidence="2">
    <location>
        <position position="1"/>
    </location>
</feature>
<gene>
    <name evidence="2" type="ORF">NQ314_019429</name>
</gene>
<proteinExistence type="predicted"/>
<reference evidence="2" key="1">
    <citation type="journal article" date="2023" name="Insect Mol. Biol.">
        <title>Genome sequencing provides insights into the evolution of gene families encoding plant cell wall-degrading enzymes in longhorned beetles.</title>
        <authorList>
            <person name="Shin N.R."/>
            <person name="Okamura Y."/>
            <person name="Kirsch R."/>
            <person name="Pauchet Y."/>
        </authorList>
    </citation>
    <scope>NUCLEOTIDE SEQUENCE</scope>
    <source>
        <strain evidence="2">RBIC_L_NR</strain>
    </source>
</reference>
<dbReference type="Proteomes" id="UP001162156">
    <property type="component" value="Unassembled WGS sequence"/>
</dbReference>
<name>A0AAV8WNL7_9CUCU</name>
<keyword evidence="3" id="KW-1185">Reference proteome</keyword>
<evidence type="ECO:0000256" key="1">
    <source>
        <dbReference type="SAM" id="MobiDB-lite"/>
    </source>
</evidence>
<dbReference type="AlphaFoldDB" id="A0AAV8WNL7"/>
<dbReference type="EMBL" id="JANEYF010005497">
    <property type="protein sequence ID" value="KAJ8928018.1"/>
    <property type="molecule type" value="Genomic_DNA"/>
</dbReference>
<accession>A0AAV8WNL7</accession>
<sequence length="63" mass="6977">NLLATLIITKKMAEPQKNVSDSVVKPSSLQPSIIMKIDGPSEEPNNTEIDENDKNACLLKKQR</sequence>
<comment type="caution">
    <text evidence="2">The sequence shown here is derived from an EMBL/GenBank/DDBJ whole genome shotgun (WGS) entry which is preliminary data.</text>
</comment>
<protein>
    <submittedName>
        <fullName evidence="2">Uncharacterized protein</fullName>
    </submittedName>
</protein>